<evidence type="ECO:0000313" key="7">
    <source>
        <dbReference type="Proteomes" id="UP000192596"/>
    </source>
</evidence>
<name>A0A1V8SCC2_9PEZI</name>
<evidence type="ECO:0000256" key="3">
    <source>
        <dbReference type="ARBA" id="ARBA00022827"/>
    </source>
</evidence>
<dbReference type="OrthoDB" id="74360at2759"/>
<feature type="region of interest" description="Disordered" evidence="5">
    <location>
        <begin position="16"/>
        <end position="37"/>
    </location>
</feature>
<gene>
    <name evidence="6" type="ORF">B0A48_17375</name>
</gene>
<dbReference type="SUPFAM" id="SSF51905">
    <property type="entry name" value="FAD/NAD(P)-binding domain"/>
    <property type="match status" value="3"/>
</dbReference>
<protein>
    <recommendedName>
        <fullName evidence="8">FAD/NAD(P)-binding domain-containing protein</fullName>
    </recommendedName>
</protein>
<dbReference type="GO" id="GO:0050661">
    <property type="term" value="F:NADP binding"/>
    <property type="evidence" value="ECO:0007669"/>
    <property type="project" value="InterPro"/>
</dbReference>
<dbReference type="InterPro" id="IPR020946">
    <property type="entry name" value="Flavin_mOase-like"/>
</dbReference>
<keyword evidence="4" id="KW-0560">Oxidoreductase</keyword>
<keyword evidence="3" id="KW-0274">FAD</keyword>
<sequence>MASLELEGFLPVEGVAPEASTSSSSSGDTIDTNTSADDNEWVYPHATDFKLTEAPIDEIRKLCVAVIGAGLTGITAGVLLPAKVPGIDLHIFEKNSDVGGTWLENRYPGVRCDIPAHVYQSTFSPNTQWSEEYAQGAEIFEYWKSVAKKHHVYSKVRFGTKVLGAYWQPDTAQWEIETKNVANGESSVQHFDFLLTAIGHFNEWKLPDYPGIDQFKGVLMHSSGWDPAFDQAGKRIATIGNGASGIQVTTEIRKVAAHVDHYARSKTWIAGAFQAGATDRKDSPIPISQEERESFEDPAVYLEYRKKKEGSFWRAFGAQLADSESSKSAREKFIELMRKRSVVDPTLIDKLIPDFPPHCRRLTPGPGYIEALTQPNLTFIQTPIKEFTEEGIITVDGVHRPVDAVVASTGANSDFAPPFPIVAGDIDLARDWKHDGAFGFPYTYLGLATPGLPNLAFLLGPNAAGPSGTVPHAVEVSITYVAKILRKMSTQGIRSMTPSKAAADDFVTYCDAFFPRTNLARNCSSWSNGNSPGARIHGHWPGSAAHVTIVRREPRWEDWEYEYVRSENRFSYFGNGWTKAEQDTERDMTSYLRLPTENDLRDLHERWWDL</sequence>
<keyword evidence="7" id="KW-1185">Reference proteome</keyword>
<dbReference type="EMBL" id="NAJO01000061">
    <property type="protein sequence ID" value="OQN96815.1"/>
    <property type="molecule type" value="Genomic_DNA"/>
</dbReference>
<dbReference type="PANTHER" id="PTHR42877">
    <property type="entry name" value="L-ORNITHINE N(5)-MONOOXYGENASE-RELATED"/>
    <property type="match status" value="1"/>
</dbReference>
<evidence type="ECO:0008006" key="8">
    <source>
        <dbReference type="Google" id="ProtNLM"/>
    </source>
</evidence>
<feature type="compositionally biased region" description="Low complexity" evidence="5">
    <location>
        <begin position="20"/>
        <end position="35"/>
    </location>
</feature>
<evidence type="ECO:0000313" key="6">
    <source>
        <dbReference type="EMBL" id="OQN96815.1"/>
    </source>
</evidence>
<evidence type="ECO:0000256" key="2">
    <source>
        <dbReference type="ARBA" id="ARBA00022630"/>
    </source>
</evidence>
<comment type="similarity">
    <text evidence="1">Belongs to the FAD-binding monooxygenase family.</text>
</comment>
<keyword evidence="2" id="KW-0285">Flavoprotein</keyword>
<comment type="caution">
    <text evidence="6">The sequence shown here is derived from an EMBL/GenBank/DDBJ whole genome shotgun (WGS) entry which is preliminary data.</text>
</comment>
<organism evidence="6 7">
    <name type="scientific">Cryoendolithus antarcticus</name>
    <dbReference type="NCBI Taxonomy" id="1507870"/>
    <lineage>
        <taxon>Eukaryota</taxon>
        <taxon>Fungi</taxon>
        <taxon>Dikarya</taxon>
        <taxon>Ascomycota</taxon>
        <taxon>Pezizomycotina</taxon>
        <taxon>Dothideomycetes</taxon>
        <taxon>Dothideomycetidae</taxon>
        <taxon>Cladosporiales</taxon>
        <taxon>Cladosporiaceae</taxon>
        <taxon>Cryoendolithus</taxon>
    </lineage>
</organism>
<dbReference type="InterPro" id="IPR036188">
    <property type="entry name" value="FAD/NAD-bd_sf"/>
</dbReference>
<dbReference type="Gene3D" id="3.50.50.60">
    <property type="entry name" value="FAD/NAD(P)-binding domain"/>
    <property type="match status" value="2"/>
</dbReference>
<dbReference type="PANTHER" id="PTHR42877:SF6">
    <property type="entry name" value="MONOOXYGENASE, PUTATIVE (AFU_ORTHOLOGUE AFUA_3G15050)-RELATED"/>
    <property type="match status" value="1"/>
</dbReference>
<dbReference type="AlphaFoldDB" id="A0A1V8SCC2"/>
<dbReference type="InterPro" id="IPR051209">
    <property type="entry name" value="FAD-bind_Monooxygenase_sf"/>
</dbReference>
<dbReference type="GO" id="GO:0004499">
    <property type="term" value="F:N,N-dimethylaniline monooxygenase activity"/>
    <property type="evidence" value="ECO:0007669"/>
    <property type="project" value="InterPro"/>
</dbReference>
<evidence type="ECO:0000256" key="4">
    <source>
        <dbReference type="ARBA" id="ARBA00023002"/>
    </source>
</evidence>
<proteinExistence type="inferred from homology"/>
<reference evidence="7" key="1">
    <citation type="submission" date="2017-03" db="EMBL/GenBank/DDBJ databases">
        <title>Genomes of endolithic fungi from Antarctica.</title>
        <authorList>
            <person name="Coleine C."/>
            <person name="Masonjones S."/>
            <person name="Stajich J.E."/>
        </authorList>
    </citation>
    <scope>NUCLEOTIDE SEQUENCE [LARGE SCALE GENOMIC DNA]</scope>
    <source>
        <strain evidence="7">CCFEE 5527</strain>
    </source>
</reference>
<accession>A0A1V8SCC2</accession>
<evidence type="ECO:0000256" key="5">
    <source>
        <dbReference type="SAM" id="MobiDB-lite"/>
    </source>
</evidence>
<dbReference type="InParanoid" id="A0A1V8SCC2"/>
<dbReference type="GO" id="GO:0050660">
    <property type="term" value="F:flavin adenine dinucleotide binding"/>
    <property type="evidence" value="ECO:0007669"/>
    <property type="project" value="InterPro"/>
</dbReference>
<evidence type="ECO:0000256" key="1">
    <source>
        <dbReference type="ARBA" id="ARBA00010139"/>
    </source>
</evidence>
<dbReference type="Proteomes" id="UP000192596">
    <property type="component" value="Unassembled WGS sequence"/>
</dbReference>
<dbReference type="Pfam" id="PF00743">
    <property type="entry name" value="FMO-like"/>
    <property type="match status" value="1"/>
</dbReference>